<evidence type="ECO:0000313" key="7">
    <source>
        <dbReference type="EMBL" id="AAF10613.1"/>
    </source>
</evidence>
<dbReference type="eggNOG" id="COG0683">
    <property type="taxonomic scope" value="Bacteria"/>
</dbReference>
<dbReference type="CDD" id="cd06342">
    <property type="entry name" value="PBP1_ABC_LIVBP-like"/>
    <property type="match status" value="1"/>
</dbReference>
<evidence type="ECO:0000313" key="8">
    <source>
        <dbReference type="Proteomes" id="UP000002524"/>
    </source>
</evidence>
<comment type="similarity">
    <text evidence="1">Belongs to the leucine-binding protein family.</text>
</comment>
<evidence type="ECO:0000256" key="2">
    <source>
        <dbReference type="ARBA" id="ARBA00022448"/>
    </source>
</evidence>
<dbReference type="GO" id="GO:0030288">
    <property type="term" value="C:outer membrane-bounded periplasmic space"/>
    <property type="evidence" value="ECO:0000318"/>
    <property type="project" value="GO_Central"/>
</dbReference>
<accession>Q9RVJ0</accession>
<dbReference type="DNASU" id="1800030"/>
<dbReference type="InParanoid" id="Q9RVJ0"/>
<dbReference type="GO" id="GO:0015829">
    <property type="term" value="P:valine transport"/>
    <property type="evidence" value="ECO:0000318"/>
    <property type="project" value="GO_Central"/>
</dbReference>
<dbReference type="PANTHER" id="PTHR47151">
    <property type="entry name" value="LEU/ILE/VAL-BINDING ABC TRANSPORTER SUBUNIT"/>
    <property type="match status" value="1"/>
</dbReference>
<gene>
    <name evidence="7" type="ordered locus">DR_1038</name>
</gene>
<dbReference type="InterPro" id="IPR028081">
    <property type="entry name" value="Leu-bd"/>
</dbReference>
<dbReference type="HOGENOM" id="CLU_027128_6_0_0"/>
<dbReference type="EMBL" id="AE000513">
    <property type="protein sequence ID" value="AAF10613.1"/>
    <property type="molecule type" value="Genomic_DNA"/>
</dbReference>
<reference evidence="7 8" key="1">
    <citation type="journal article" date="1999" name="Science">
        <title>Genome sequence of the radioresistant bacterium Deinococcus radiodurans R1.</title>
        <authorList>
            <person name="White O."/>
            <person name="Eisen J.A."/>
            <person name="Heidelberg J.F."/>
            <person name="Hickey E.K."/>
            <person name="Peterson J.D."/>
            <person name="Dodson R.J."/>
            <person name="Haft D.H."/>
            <person name="Gwinn M.L."/>
            <person name="Nelson W.C."/>
            <person name="Richardson D.L."/>
            <person name="Moffat K.S."/>
            <person name="Qin H."/>
            <person name="Jiang L."/>
            <person name="Pamphile W."/>
            <person name="Crosby M."/>
            <person name="Shen M."/>
            <person name="Vamathevan J.J."/>
            <person name="Lam P."/>
            <person name="McDonald L."/>
            <person name="Utterback T."/>
            <person name="Zalewski C."/>
            <person name="Makarova K.S."/>
            <person name="Aravind L."/>
            <person name="Daly M.J."/>
            <person name="Minton K.W."/>
            <person name="Fleischmann R.D."/>
            <person name="Ketchum K.A."/>
            <person name="Nelson K.E."/>
            <person name="Salzberg S."/>
            <person name="Smith H.O."/>
            <person name="Venter J.C."/>
            <person name="Fraser C.M."/>
        </authorList>
    </citation>
    <scope>NUCLEOTIDE SEQUENCE [LARGE SCALE GENOMIC DNA]</scope>
    <source>
        <strain evidence="8">ATCC 13939 / DSM 20539 / JCM 16871 / LMG 4051 / NBRC 15346 / NCIMB 9279 / R1 / VKM B-1422</strain>
    </source>
</reference>
<dbReference type="SUPFAM" id="SSF53822">
    <property type="entry name" value="Periplasmic binding protein-like I"/>
    <property type="match status" value="1"/>
</dbReference>
<keyword evidence="8" id="KW-1185">Reference proteome</keyword>
<evidence type="ECO:0000256" key="4">
    <source>
        <dbReference type="ARBA" id="ARBA00022970"/>
    </source>
</evidence>
<keyword evidence="3 5" id="KW-0732">Signal</keyword>
<dbReference type="PIR" id="H75444">
    <property type="entry name" value="H75444"/>
</dbReference>
<dbReference type="Proteomes" id="UP000002524">
    <property type="component" value="Chromosome 1"/>
</dbReference>
<feature type="chain" id="PRO_5004332282" evidence="5">
    <location>
        <begin position="31"/>
        <end position="393"/>
    </location>
</feature>
<keyword evidence="4" id="KW-0029">Amino-acid transport</keyword>
<evidence type="ECO:0000256" key="3">
    <source>
        <dbReference type="ARBA" id="ARBA00022729"/>
    </source>
</evidence>
<dbReference type="STRING" id="243230.DR_1038"/>
<dbReference type="InterPro" id="IPR000709">
    <property type="entry name" value="Leu_Ile_Val-bd"/>
</dbReference>
<dbReference type="PaxDb" id="243230-DR_1038"/>
<dbReference type="EnsemblBacteria" id="AAF10613">
    <property type="protein sequence ID" value="AAF10613"/>
    <property type="gene ID" value="DR_1038"/>
</dbReference>
<feature type="domain" description="Leucine-binding protein" evidence="6">
    <location>
        <begin position="33"/>
        <end position="379"/>
    </location>
</feature>
<dbReference type="Gene3D" id="3.40.50.2300">
    <property type="match status" value="2"/>
</dbReference>
<dbReference type="PRINTS" id="PR00337">
    <property type="entry name" value="LEUILEVALBP"/>
</dbReference>
<dbReference type="PATRIC" id="fig|243230.17.peg.1232"/>
<feature type="signal peptide" evidence="5">
    <location>
        <begin position="1"/>
        <end position="30"/>
    </location>
</feature>
<protein>
    <submittedName>
        <fullName evidence="7">Branched-chain amino acid ABC transporter, periplasmic amino acid-binding protein</fullName>
    </submittedName>
</protein>
<dbReference type="AlphaFoldDB" id="Q9RVJ0"/>
<evidence type="ECO:0000256" key="1">
    <source>
        <dbReference type="ARBA" id="ARBA00010062"/>
    </source>
</evidence>
<dbReference type="OrthoDB" id="9783240at2"/>
<dbReference type="Pfam" id="PF13458">
    <property type="entry name" value="Peripla_BP_6"/>
    <property type="match status" value="1"/>
</dbReference>
<dbReference type="GO" id="GO:0015820">
    <property type="term" value="P:L-leucine transport"/>
    <property type="evidence" value="ECO:0000318"/>
    <property type="project" value="GO_Central"/>
</dbReference>
<dbReference type="GO" id="GO:0015818">
    <property type="term" value="P:isoleucine transport"/>
    <property type="evidence" value="ECO:0000318"/>
    <property type="project" value="GO_Central"/>
</dbReference>
<evidence type="ECO:0000259" key="6">
    <source>
        <dbReference type="Pfam" id="PF13458"/>
    </source>
</evidence>
<dbReference type="PANTHER" id="PTHR47151:SF2">
    <property type="entry name" value="AMINO ACID BINDING PROTEIN"/>
    <property type="match status" value="1"/>
</dbReference>
<dbReference type="KEGG" id="dra:DR_1038"/>
<name>Q9RVJ0_DEIRA</name>
<sequence length="393" mass="40967">MTFSHLEEPMKKMTFGLAALAALALGSAQAATTVKIATISPLSGSSSNLGLQIKNGAQLAVNEYKAEFAKLGMNLSLVAYDDQADPATGTAAARRVVADKNVLAVVGTLNTGVAIPASQALSTSKVAMVSPANTGTKVTDRGLKNMNRICARDDAQGPAGADFMVSTLKVKKVYVINDKTPYGEGLSGEAEKRLKAKGVQIVQSEGVAAEERDFTAIITKIQTLKPDAIYFGGLYGQIGPFAQQLRAKGVQVPLIGGDGMDSDELAKLAGAQGANNIYFTTVAPPLDSVPAAKTMAGNFKKAFGSDVQGYGIMGYDSAKVVLQGILDAAKKNGNKAPSRAQVETAIRSGTFGNLLTGTVQFDKNGDRKAGKMYVIAIKNAQRSTAGQVNVLRK</sequence>
<proteinExistence type="inferred from homology"/>
<organism evidence="7 8">
    <name type="scientific">Deinococcus radiodurans (strain ATCC 13939 / DSM 20539 / JCM 16871 / CCUG 27074 / LMG 4051 / NBRC 15346 / NCIMB 9279 / VKM B-1422 / R1)</name>
    <dbReference type="NCBI Taxonomy" id="243230"/>
    <lineage>
        <taxon>Bacteria</taxon>
        <taxon>Thermotogati</taxon>
        <taxon>Deinococcota</taxon>
        <taxon>Deinococci</taxon>
        <taxon>Deinococcales</taxon>
        <taxon>Deinococcaceae</taxon>
        <taxon>Deinococcus</taxon>
    </lineage>
</organism>
<evidence type="ECO:0000256" key="5">
    <source>
        <dbReference type="SAM" id="SignalP"/>
    </source>
</evidence>
<dbReference type="InterPro" id="IPR028082">
    <property type="entry name" value="Peripla_BP_I"/>
</dbReference>
<keyword evidence="2" id="KW-0813">Transport</keyword>